<gene>
    <name evidence="2" type="ORF">VTK73DRAFT_6331</name>
</gene>
<organism evidence="2 3">
    <name type="scientific">Phialemonium thermophilum</name>
    <dbReference type="NCBI Taxonomy" id="223376"/>
    <lineage>
        <taxon>Eukaryota</taxon>
        <taxon>Fungi</taxon>
        <taxon>Dikarya</taxon>
        <taxon>Ascomycota</taxon>
        <taxon>Pezizomycotina</taxon>
        <taxon>Sordariomycetes</taxon>
        <taxon>Sordariomycetidae</taxon>
        <taxon>Cephalothecales</taxon>
        <taxon>Cephalothecaceae</taxon>
        <taxon>Phialemonium</taxon>
    </lineage>
</organism>
<accession>A0ABR3V0A4</accession>
<reference evidence="2 3" key="1">
    <citation type="journal article" date="2024" name="Commun. Biol.">
        <title>Comparative genomic analysis of thermophilic fungi reveals convergent evolutionary adaptations and gene losses.</title>
        <authorList>
            <person name="Steindorff A.S."/>
            <person name="Aguilar-Pontes M.V."/>
            <person name="Robinson A.J."/>
            <person name="Andreopoulos B."/>
            <person name="LaButti K."/>
            <person name="Kuo A."/>
            <person name="Mondo S."/>
            <person name="Riley R."/>
            <person name="Otillar R."/>
            <person name="Haridas S."/>
            <person name="Lipzen A."/>
            <person name="Grimwood J."/>
            <person name="Schmutz J."/>
            <person name="Clum A."/>
            <person name="Reid I.D."/>
            <person name="Moisan M.C."/>
            <person name="Butler G."/>
            <person name="Nguyen T.T.M."/>
            <person name="Dewar K."/>
            <person name="Conant G."/>
            <person name="Drula E."/>
            <person name="Henrissat B."/>
            <person name="Hansel C."/>
            <person name="Singer S."/>
            <person name="Hutchinson M.I."/>
            <person name="de Vries R.P."/>
            <person name="Natvig D.O."/>
            <person name="Powell A.J."/>
            <person name="Tsang A."/>
            <person name="Grigoriev I.V."/>
        </authorList>
    </citation>
    <scope>NUCLEOTIDE SEQUENCE [LARGE SCALE GENOMIC DNA]</scope>
    <source>
        <strain evidence="2 3">ATCC 24622</strain>
    </source>
</reference>
<sequence>MVMAVEAASDCASTEPKPNERARLHVVGDGAEAVEDGLGQGARQVGQGGTGVEDGGQGGGAARDGDPPAAADAGGERGHGHGQHGVVARGGLQDGQGAQGADELVGVEAAEEDGALGRAAVVEPERVGLALDQALGGELVDDVGVLVEGGLVGGEADAQDAGAAVGGVGEAHLQRADGDAGDGEVVSDVVALGAAAVQVGDGEAAAVDQLVGGAAVGVEGAAARVAVVASLLPVSSTMDMRWPGVPTSTST</sequence>
<evidence type="ECO:0000313" key="3">
    <source>
        <dbReference type="Proteomes" id="UP001586593"/>
    </source>
</evidence>
<evidence type="ECO:0000256" key="1">
    <source>
        <dbReference type="SAM" id="MobiDB-lite"/>
    </source>
</evidence>
<feature type="region of interest" description="Disordered" evidence="1">
    <location>
        <begin position="1"/>
        <end position="100"/>
    </location>
</feature>
<name>A0ABR3V0A4_9PEZI</name>
<feature type="compositionally biased region" description="Gly residues" evidence="1">
    <location>
        <begin position="46"/>
        <end position="62"/>
    </location>
</feature>
<keyword evidence="3" id="KW-1185">Reference proteome</keyword>
<dbReference type="EMBL" id="JAZHXJ010003567">
    <property type="protein sequence ID" value="KAL1835067.1"/>
    <property type="molecule type" value="Genomic_DNA"/>
</dbReference>
<dbReference type="Proteomes" id="UP001586593">
    <property type="component" value="Unassembled WGS sequence"/>
</dbReference>
<protein>
    <submittedName>
        <fullName evidence="2">Uncharacterized protein</fullName>
    </submittedName>
</protein>
<evidence type="ECO:0000313" key="2">
    <source>
        <dbReference type="EMBL" id="KAL1835067.1"/>
    </source>
</evidence>
<proteinExistence type="predicted"/>
<comment type="caution">
    <text evidence="2">The sequence shown here is derived from an EMBL/GenBank/DDBJ whole genome shotgun (WGS) entry which is preliminary data.</text>
</comment>